<accession>A0ABR3FQV1</accession>
<evidence type="ECO:0000256" key="7">
    <source>
        <dbReference type="ARBA" id="ARBA00023136"/>
    </source>
</evidence>
<dbReference type="EMBL" id="JBAHYK010000142">
    <property type="protein sequence ID" value="KAL0577697.1"/>
    <property type="molecule type" value="Genomic_DNA"/>
</dbReference>
<evidence type="ECO:0000256" key="5">
    <source>
        <dbReference type="ARBA" id="ARBA00022737"/>
    </source>
</evidence>
<keyword evidence="12" id="KW-1185">Reference proteome</keyword>
<feature type="region of interest" description="Disordered" evidence="9">
    <location>
        <begin position="278"/>
        <end position="310"/>
    </location>
</feature>
<protein>
    <recommendedName>
        <fullName evidence="13">Aquaporin-like protein</fullName>
    </recommendedName>
</protein>
<feature type="transmembrane region" description="Helical" evidence="10">
    <location>
        <begin position="77"/>
        <end position="95"/>
    </location>
</feature>
<comment type="caution">
    <text evidence="11">The sequence shown here is derived from an EMBL/GenBank/DDBJ whole genome shotgun (WGS) entry which is preliminary data.</text>
</comment>
<dbReference type="InterPro" id="IPR023271">
    <property type="entry name" value="Aquaporin-like"/>
</dbReference>
<evidence type="ECO:0000256" key="6">
    <source>
        <dbReference type="ARBA" id="ARBA00022989"/>
    </source>
</evidence>
<dbReference type="PANTHER" id="PTHR43829">
    <property type="entry name" value="AQUAPORIN OR AQUAGLYCEROPORIN RELATED"/>
    <property type="match status" value="1"/>
</dbReference>
<keyword evidence="5" id="KW-0677">Repeat</keyword>
<evidence type="ECO:0000256" key="9">
    <source>
        <dbReference type="SAM" id="MobiDB-lite"/>
    </source>
</evidence>
<keyword evidence="4 8" id="KW-0812">Transmembrane</keyword>
<keyword evidence="3 8" id="KW-0813">Transport</keyword>
<evidence type="ECO:0000256" key="1">
    <source>
        <dbReference type="ARBA" id="ARBA00004141"/>
    </source>
</evidence>
<name>A0ABR3FQV1_9AGAR</name>
<dbReference type="Pfam" id="PF00230">
    <property type="entry name" value="MIP"/>
    <property type="match status" value="1"/>
</dbReference>
<comment type="subcellular location">
    <subcellularLocation>
        <location evidence="1">Membrane</location>
        <topology evidence="1">Multi-pass membrane protein</topology>
    </subcellularLocation>
</comment>
<evidence type="ECO:0000313" key="12">
    <source>
        <dbReference type="Proteomes" id="UP001465976"/>
    </source>
</evidence>
<reference evidence="11 12" key="1">
    <citation type="submission" date="2024-02" db="EMBL/GenBank/DDBJ databases">
        <title>A draft genome for the cacao thread blight pathogen Marasmius crinis-equi.</title>
        <authorList>
            <person name="Cohen S.P."/>
            <person name="Baruah I.K."/>
            <person name="Amoako-Attah I."/>
            <person name="Bukari Y."/>
            <person name="Meinhardt L.W."/>
            <person name="Bailey B.A."/>
        </authorList>
    </citation>
    <scope>NUCLEOTIDE SEQUENCE [LARGE SCALE GENOMIC DNA]</scope>
    <source>
        <strain evidence="11 12">GH-76</strain>
    </source>
</reference>
<dbReference type="SUPFAM" id="SSF81338">
    <property type="entry name" value="Aquaporin-like"/>
    <property type="match status" value="1"/>
</dbReference>
<evidence type="ECO:0000256" key="2">
    <source>
        <dbReference type="ARBA" id="ARBA00006175"/>
    </source>
</evidence>
<keyword evidence="7 10" id="KW-0472">Membrane</keyword>
<organism evidence="11 12">
    <name type="scientific">Marasmius crinis-equi</name>
    <dbReference type="NCBI Taxonomy" id="585013"/>
    <lineage>
        <taxon>Eukaryota</taxon>
        <taxon>Fungi</taxon>
        <taxon>Dikarya</taxon>
        <taxon>Basidiomycota</taxon>
        <taxon>Agaricomycotina</taxon>
        <taxon>Agaricomycetes</taxon>
        <taxon>Agaricomycetidae</taxon>
        <taxon>Agaricales</taxon>
        <taxon>Marasmiineae</taxon>
        <taxon>Marasmiaceae</taxon>
        <taxon>Marasmius</taxon>
    </lineage>
</organism>
<evidence type="ECO:0000256" key="8">
    <source>
        <dbReference type="RuleBase" id="RU000477"/>
    </source>
</evidence>
<evidence type="ECO:0000313" key="11">
    <source>
        <dbReference type="EMBL" id="KAL0577697.1"/>
    </source>
</evidence>
<evidence type="ECO:0000256" key="10">
    <source>
        <dbReference type="SAM" id="Phobius"/>
    </source>
</evidence>
<keyword evidence="6 10" id="KW-1133">Transmembrane helix</keyword>
<comment type="similarity">
    <text evidence="2 8">Belongs to the MIP/aquaporin (TC 1.A.8) family.</text>
</comment>
<proteinExistence type="inferred from homology"/>
<dbReference type="InterPro" id="IPR000425">
    <property type="entry name" value="MIP"/>
</dbReference>
<feature type="transmembrane region" description="Helical" evidence="10">
    <location>
        <begin position="168"/>
        <end position="191"/>
    </location>
</feature>
<feature type="transmembrane region" description="Helical" evidence="10">
    <location>
        <begin position="115"/>
        <end position="131"/>
    </location>
</feature>
<dbReference type="Gene3D" id="1.20.1080.10">
    <property type="entry name" value="Glycerol uptake facilitator protein"/>
    <property type="match status" value="1"/>
</dbReference>
<feature type="transmembrane region" description="Helical" evidence="10">
    <location>
        <begin position="32"/>
        <end position="65"/>
    </location>
</feature>
<dbReference type="PANTHER" id="PTHR43829:SF14">
    <property type="entry name" value="AQUAPORIN 3"/>
    <property type="match status" value="1"/>
</dbReference>
<evidence type="ECO:0000256" key="4">
    <source>
        <dbReference type="ARBA" id="ARBA00022692"/>
    </source>
</evidence>
<dbReference type="Proteomes" id="UP001465976">
    <property type="component" value="Unassembled WGS sequence"/>
</dbReference>
<dbReference type="PRINTS" id="PR00783">
    <property type="entry name" value="MINTRINSICP"/>
</dbReference>
<evidence type="ECO:0000256" key="3">
    <source>
        <dbReference type="ARBA" id="ARBA00022448"/>
    </source>
</evidence>
<dbReference type="InterPro" id="IPR050363">
    <property type="entry name" value="MIP/Aquaporin"/>
</dbReference>
<sequence length="310" mass="33027">MFTYAGIGSQILFIAQNIIPTLGALSSVQQIGWAYAFGVVLALAVCAPTSGGHFSPSITIALVLFKGFPVSKGARYIVSQILGCYVACLLVYVQYKVLLDECELALAQSGKLDLLFTPQGPAGAFGLYLIPGSSLGRAFLNEFITDIVMGMVIFGCIDPTSVFVPPVLLPFVIAMAYATAIWGYSVPGLAANTARDLGGRLAAMTIYGLQGSDSLVKYLNVNPNRVIAAHGGAYGAISALTNIPATLLAAFIYQIFMVDSARVVPQAQLEYMDIHRYHGHNPENETDSEQGTNSSNEKAVVETLSRSERV</sequence>
<gene>
    <name evidence="11" type="ORF">V5O48_004301</name>
</gene>
<evidence type="ECO:0008006" key="13">
    <source>
        <dbReference type="Google" id="ProtNLM"/>
    </source>
</evidence>